<protein>
    <recommendedName>
        <fullName evidence="11">Zinc-finger domain-containing protein</fullName>
    </recommendedName>
</protein>
<feature type="domain" description="Zinc-finger" evidence="11">
    <location>
        <begin position="170"/>
        <end position="278"/>
    </location>
</feature>
<dbReference type="GO" id="GO:0005634">
    <property type="term" value="C:nucleus"/>
    <property type="evidence" value="ECO:0007669"/>
    <property type="project" value="UniProtKB-SubCell"/>
</dbReference>
<evidence type="ECO:0000256" key="4">
    <source>
        <dbReference type="ARBA" id="ARBA00022499"/>
    </source>
</evidence>
<feature type="non-terminal residue" evidence="12">
    <location>
        <position position="1"/>
    </location>
</feature>
<gene>
    <name evidence="12" type="ORF">G4B88_001526</name>
</gene>
<evidence type="ECO:0000256" key="9">
    <source>
        <dbReference type="ARBA" id="ARBA00023242"/>
    </source>
</evidence>
<evidence type="ECO:0000259" key="11">
    <source>
        <dbReference type="Pfam" id="PF10497"/>
    </source>
</evidence>
<feature type="compositionally biased region" description="Basic and acidic residues" evidence="10">
    <location>
        <begin position="43"/>
        <end position="57"/>
    </location>
</feature>
<feature type="compositionally biased region" description="Polar residues" evidence="10">
    <location>
        <begin position="24"/>
        <end position="33"/>
    </location>
</feature>
<sequence>PFCRNERDAMVGRKKRAPEPDANNIMTQPSLLSGPSDASGYEQSRDLRIKENKERMNKFGILHLSQKRKSEIAPRKRLSRHPSETRKTQTLPSSSGSPRRSSRLKTLDKVSYVELRPKRTKGSSESDEIRIRDGLNPEIYTEEHEKLLGDCKNTWTLLVDGYGEDGKRIYDEVNGETCHQCRLHEYINCFSSFRQKTLGHHTHCSKCNLVQGQFCGDCLYSRYGENVIETKENPSWICPVCRDICNCSLCRKAKGWMPTGQLTRKVFRLGYKSVAHYLIQTFRSQTKTENSCQKEASHERNESLTFQPENSSHDDPDVDDEGQKDVEDATEKDVGSCSYLQSFCYSDTDNHLIHSCSLKIEEMSE</sequence>
<dbReference type="AlphaFoldDB" id="A0A7J6FMT8"/>
<proteinExistence type="predicted"/>
<comment type="subcellular location">
    <subcellularLocation>
        <location evidence="2">Cytoplasm</location>
    </subcellularLocation>
    <subcellularLocation>
        <location evidence="1">Nucleus</location>
    </subcellularLocation>
</comment>
<name>A0A7J6FMT8_CANSA</name>
<keyword evidence="4" id="KW-1017">Isopeptide bond</keyword>
<evidence type="ECO:0000256" key="7">
    <source>
        <dbReference type="ARBA" id="ARBA00023015"/>
    </source>
</evidence>
<evidence type="ECO:0000313" key="12">
    <source>
        <dbReference type="EMBL" id="KAF4372026.1"/>
    </source>
</evidence>
<evidence type="ECO:0000256" key="5">
    <source>
        <dbReference type="ARBA" id="ARBA00022553"/>
    </source>
</evidence>
<evidence type="ECO:0000256" key="3">
    <source>
        <dbReference type="ARBA" id="ARBA00022490"/>
    </source>
</evidence>
<evidence type="ECO:0000256" key="1">
    <source>
        <dbReference type="ARBA" id="ARBA00004123"/>
    </source>
</evidence>
<keyword evidence="5" id="KW-0597">Phosphoprotein</keyword>
<keyword evidence="7" id="KW-0805">Transcription regulation</keyword>
<accession>A0A7J6FMT8</accession>
<evidence type="ECO:0000256" key="10">
    <source>
        <dbReference type="SAM" id="MobiDB-lite"/>
    </source>
</evidence>
<comment type="caution">
    <text evidence="12">The sequence shown here is derived from an EMBL/GenBank/DDBJ whole genome shotgun (WGS) entry which is preliminary data.</text>
</comment>
<evidence type="ECO:0000256" key="6">
    <source>
        <dbReference type="ARBA" id="ARBA00022843"/>
    </source>
</evidence>
<keyword evidence="13" id="KW-1185">Reference proteome</keyword>
<reference evidence="12 13" key="1">
    <citation type="journal article" date="2020" name="bioRxiv">
        <title>Sequence and annotation of 42 cannabis genomes reveals extensive copy number variation in cannabinoid synthesis and pathogen resistance genes.</title>
        <authorList>
            <person name="Mckernan K.J."/>
            <person name="Helbert Y."/>
            <person name="Kane L.T."/>
            <person name="Ebling H."/>
            <person name="Zhang L."/>
            <person name="Liu B."/>
            <person name="Eaton Z."/>
            <person name="Mclaughlin S."/>
            <person name="Kingan S."/>
            <person name="Baybayan P."/>
            <person name="Concepcion G."/>
            <person name="Jordan M."/>
            <person name="Riva A."/>
            <person name="Barbazuk W."/>
            <person name="Harkins T."/>
        </authorList>
    </citation>
    <scope>NUCLEOTIDE SEQUENCE [LARGE SCALE GENOMIC DNA]</scope>
    <source>
        <strain evidence="13">cv. Jamaican Lion 4</strain>
        <tissue evidence="12">Leaf</tissue>
    </source>
</reference>
<evidence type="ECO:0000313" key="13">
    <source>
        <dbReference type="Proteomes" id="UP000583929"/>
    </source>
</evidence>
<dbReference type="InterPro" id="IPR040221">
    <property type="entry name" value="CDCA7/CDA7L"/>
</dbReference>
<dbReference type="GO" id="GO:0005737">
    <property type="term" value="C:cytoplasm"/>
    <property type="evidence" value="ECO:0007669"/>
    <property type="project" value="UniProtKB-SubCell"/>
</dbReference>
<keyword evidence="3" id="KW-0963">Cytoplasm</keyword>
<keyword evidence="6" id="KW-0832">Ubl conjugation</keyword>
<feature type="compositionally biased region" description="Basic and acidic residues" evidence="10">
    <location>
        <begin position="1"/>
        <end position="11"/>
    </location>
</feature>
<dbReference type="GO" id="GO:0006355">
    <property type="term" value="P:regulation of DNA-templated transcription"/>
    <property type="evidence" value="ECO:0007669"/>
    <property type="project" value="InterPro"/>
</dbReference>
<dbReference type="PANTHER" id="PTHR31169">
    <property type="entry name" value="OS05G0300700 PROTEIN"/>
    <property type="match status" value="1"/>
</dbReference>
<feature type="region of interest" description="Disordered" evidence="10">
    <location>
        <begin position="1"/>
        <end position="128"/>
    </location>
</feature>
<evidence type="ECO:0000256" key="2">
    <source>
        <dbReference type="ARBA" id="ARBA00004496"/>
    </source>
</evidence>
<keyword evidence="8" id="KW-0804">Transcription</keyword>
<evidence type="ECO:0000256" key="8">
    <source>
        <dbReference type="ARBA" id="ARBA00023163"/>
    </source>
</evidence>
<dbReference type="Proteomes" id="UP000583929">
    <property type="component" value="Unassembled WGS sequence"/>
</dbReference>
<organism evidence="12 13">
    <name type="scientific">Cannabis sativa</name>
    <name type="common">Hemp</name>
    <name type="synonym">Marijuana</name>
    <dbReference type="NCBI Taxonomy" id="3483"/>
    <lineage>
        <taxon>Eukaryota</taxon>
        <taxon>Viridiplantae</taxon>
        <taxon>Streptophyta</taxon>
        <taxon>Embryophyta</taxon>
        <taxon>Tracheophyta</taxon>
        <taxon>Spermatophyta</taxon>
        <taxon>Magnoliopsida</taxon>
        <taxon>eudicotyledons</taxon>
        <taxon>Gunneridae</taxon>
        <taxon>Pentapetalae</taxon>
        <taxon>rosids</taxon>
        <taxon>fabids</taxon>
        <taxon>Rosales</taxon>
        <taxon>Cannabaceae</taxon>
        <taxon>Cannabis</taxon>
    </lineage>
</organism>
<dbReference type="PANTHER" id="PTHR31169:SF33">
    <property type="entry name" value="CELL DIVISION CYCLE-ASSOCIATED 7-LIKE PROTEIN"/>
    <property type="match status" value="1"/>
</dbReference>
<feature type="compositionally biased region" description="Basic and acidic residues" evidence="10">
    <location>
        <begin position="311"/>
        <end position="332"/>
    </location>
</feature>
<dbReference type="InterPro" id="IPR018866">
    <property type="entry name" value="Znf-4CXXC_R1"/>
</dbReference>
<feature type="region of interest" description="Disordered" evidence="10">
    <location>
        <begin position="289"/>
        <end position="332"/>
    </location>
</feature>
<dbReference type="Pfam" id="PF10497">
    <property type="entry name" value="zf-4CXXC_R1"/>
    <property type="match status" value="1"/>
</dbReference>
<keyword evidence="9" id="KW-0539">Nucleus</keyword>
<dbReference type="EMBL" id="JAATIQ010000191">
    <property type="protein sequence ID" value="KAF4372026.1"/>
    <property type="molecule type" value="Genomic_DNA"/>
</dbReference>